<dbReference type="GO" id="GO:0016787">
    <property type="term" value="F:hydrolase activity"/>
    <property type="evidence" value="ECO:0007669"/>
    <property type="project" value="UniProtKB-UniRule"/>
</dbReference>
<feature type="short sequence motif" description="GXGXXG" evidence="2">
    <location>
        <begin position="9"/>
        <end position="14"/>
    </location>
</feature>
<evidence type="ECO:0000313" key="5">
    <source>
        <dbReference type="Proteomes" id="UP000215694"/>
    </source>
</evidence>
<evidence type="ECO:0000256" key="1">
    <source>
        <dbReference type="ARBA" id="ARBA00023098"/>
    </source>
</evidence>
<keyword evidence="5" id="KW-1185">Reference proteome</keyword>
<dbReference type="Proteomes" id="UP000215694">
    <property type="component" value="Unassembled WGS sequence"/>
</dbReference>
<dbReference type="GO" id="GO:0016042">
    <property type="term" value="P:lipid catabolic process"/>
    <property type="evidence" value="ECO:0007669"/>
    <property type="project" value="UniProtKB-UniRule"/>
</dbReference>
<feature type="short sequence motif" description="GXSXG" evidence="2">
    <location>
        <begin position="36"/>
        <end position="40"/>
    </location>
</feature>
<dbReference type="SUPFAM" id="SSF52151">
    <property type="entry name" value="FabD/lysophospholipase-like"/>
    <property type="match status" value="1"/>
</dbReference>
<feature type="short sequence motif" description="DGA/G" evidence="2">
    <location>
        <begin position="186"/>
        <end position="188"/>
    </location>
</feature>
<dbReference type="Pfam" id="PF01734">
    <property type="entry name" value="Patatin"/>
    <property type="match status" value="1"/>
</dbReference>
<dbReference type="OrthoDB" id="9770965at2"/>
<feature type="domain" description="PNPLA" evidence="3">
    <location>
        <begin position="5"/>
        <end position="199"/>
    </location>
</feature>
<evidence type="ECO:0000313" key="4">
    <source>
        <dbReference type="EMBL" id="RDY25571.1"/>
    </source>
</evidence>
<dbReference type="RefSeq" id="WP_094367952.1">
    <property type="nucleotide sequence ID" value="NZ_NOJY02000061.1"/>
</dbReference>
<dbReference type="PROSITE" id="PS51635">
    <property type="entry name" value="PNPLA"/>
    <property type="match status" value="1"/>
</dbReference>
<accession>A0A371IYK7</accession>
<organism evidence="4 5">
    <name type="scientific">Romboutsia weinsteinii</name>
    <dbReference type="NCBI Taxonomy" id="2020949"/>
    <lineage>
        <taxon>Bacteria</taxon>
        <taxon>Bacillati</taxon>
        <taxon>Bacillota</taxon>
        <taxon>Clostridia</taxon>
        <taxon>Peptostreptococcales</taxon>
        <taxon>Peptostreptococcaceae</taxon>
        <taxon>Romboutsia</taxon>
    </lineage>
</organism>
<evidence type="ECO:0000256" key="2">
    <source>
        <dbReference type="PROSITE-ProRule" id="PRU01161"/>
    </source>
</evidence>
<name>A0A371IYK7_9FIRM</name>
<dbReference type="PANTHER" id="PTHR46394">
    <property type="entry name" value="ANNEXIN"/>
    <property type="match status" value="1"/>
</dbReference>
<dbReference type="AlphaFoldDB" id="A0A371IYK7"/>
<keyword evidence="2" id="KW-0378">Hydrolase</keyword>
<dbReference type="Gene3D" id="3.40.1090.10">
    <property type="entry name" value="Cytosolic phospholipase A2 catalytic domain"/>
    <property type="match status" value="2"/>
</dbReference>
<keyword evidence="1 2" id="KW-0443">Lipid metabolism</keyword>
<dbReference type="CDD" id="cd07207">
    <property type="entry name" value="Pat_ExoU_VipD_like"/>
    <property type="match status" value="1"/>
</dbReference>
<gene>
    <name evidence="4" type="ORF">CHL78_017505</name>
</gene>
<dbReference type="EMBL" id="NOJY02000061">
    <property type="protein sequence ID" value="RDY25571.1"/>
    <property type="molecule type" value="Genomic_DNA"/>
</dbReference>
<protein>
    <submittedName>
        <fullName evidence="4">Phospholipase</fullName>
    </submittedName>
</protein>
<dbReference type="InterPro" id="IPR016035">
    <property type="entry name" value="Acyl_Trfase/lysoPLipase"/>
</dbReference>
<evidence type="ECO:0000259" key="3">
    <source>
        <dbReference type="PROSITE" id="PS51635"/>
    </source>
</evidence>
<dbReference type="InterPro" id="IPR002641">
    <property type="entry name" value="PNPLA_dom"/>
</dbReference>
<sequence length="305" mass="34104">MNADLVCKGGGIKGIALAGAVCCFEEYGYKWKRVAGTSAGAIIASLIAVGYTGDEVKEICLSLDYNIFNDKSKLQSIPLIGQFASLLVTKGIYKGDAIEEFLYEKFKAKGKTKFKDISQNGESNLKVIASDVTRKRLVILPDDLVNYNIDPMDFEISKAVRMSLSIPFYYDPVVIKDQDNSSFIVDGGLVSNFPIWIFDVEGSPRWPTFGLNLSSNNKGDTSTTDTNLVSYMFDVIETSLTQNEDVYLKDKDAVRIVNIPSLDVKTTDFNVSHDTILDLYQSGYDSAKEFLFKWNFQKYITKFRT</sequence>
<dbReference type="PANTHER" id="PTHR46394:SF1">
    <property type="entry name" value="PNPLA DOMAIN-CONTAINING PROTEIN"/>
    <property type="match status" value="1"/>
</dbReference>
<proteinExistence type="predicted"/>
<keyword evidence="2" id="KW-0442">Lipid degradation</keyword>
<feature type="active site" description="Nucleophile" evidence="2">
    <location>
        <position position="38"/>
    </location>
</feature>
<reference evidence="4 5" key="1">
    <citation type="journal article" date="2017" name="Genome Announc.">
        <title>Draft Genome Sequence of Romboutsia weinsteinii sp. nov. Strain CCRI-19649(T) Isolated from Surface Water.</title>
        <authorList>
            <person name="Maheux A.F."/>
            <person name="Boudreau D.K."/>
            <person name="Berube E."/>
            <person name="Boissinot M."/>
            <person name="Cantin P."/>
            <person name="Raymond F."/>
            <person name="Corbeil J."/>
            <person name="Omar R.F."/>
            <person name="Bergeron M.G."/>
        </authorList>
    </citation>
    <scope>NUCLEOTIDE SEQUENCE [LARGE SCALE GENOMIC DNA]</scope>
    <source>
        <strain evidence="4 5">CCRI-19649</strain>
    </source>
</reference>
<dbReference type="InterPro" id="IPR052580">
    <property type="entry name" value="Lipid_Hydrolase"/>
</dbReference>
<feature type="active site" description="Proton acceptor" evidence="2">
    <location>
        <position position="186"/>
    </location>
</feature>
<comment type="caution">
    <text evidence="4">The sequence shown here is derived from an EMBL/GenBank/DDBJ whole genome shotgun (WGS) entry which is preliminary data.</text>
</comment>